<evidence type="ECO:0000259" key="7">
    <source>
        <dbReference type="SMART" id="SM00905"/>
    </source>
</evidence>
<evidence type="ECO:0000313" key="9">
    <source>
        <dbReference type="Proteomes" id="UP001500604"/>
    </source>
</evidence>
<dbReference type="Proteomes" id="UP001500604">
    <property type="component" value="Unassembled WGS sequence"/>
</dbReference>
<evidence type="ECO:0000256" key="5">
    <source>
        <dbReference type="ARBA" id="ARBA00023239"/>
    </source>
</evidence>
<protein>
    <recommendedName>
        <fullName evidence="6">7,8-dihydroneopterin aldolase</fullName>
        <ecNumber evidence="6">4.1.2.25</ecNumber>
    </recommendedName>
</protein>
<dbReference type="SMART" id="SM00905">
    <property type="entry name" value="FolB"/>
    <property type="match status" value="1"/>
</dbReference>
<comment type="function">
    <text evidence="6">Catalyzes the conversion of 7,8-dihydroneopterin to 6-hydroxymethyl-7,8-dihydropterin.</text>
</comment>
<comment type="pathway">
    <text evidence="2 6">Cofactor biosynthesis; tetrahydrofolate biosynthesis; 2-amino-4-hydroxy-6-hydroxymethyl-7,8-dihydropteridine diphosphate from 7,8-dihydroneopterin triphosphate: step 3/4.</text>
</comment>
<keyword evidence="4 6" id="KW-0289">Folate biosynthesis</keyword>
<organism evidence="8 9">
    <name type="scientific">Kistimonas scapharcae</name>
    <dbReference type="NCBI Taxonomy" id="1036133"/>
    <lineage>
        <taxon>Bacteria</taxon>
        <taxon>Pseudomonadati</taxon>
        <taxon>Pseudomonadota</taxon>
        <taxon>Gammaproteobacteria</taxon>
        <taxon>Oceanospirillales</taxon>
        <taxon>Endozoicomonadaceae</taxon>
        <taxon>Kistimonas</taxon>
    </lineage>
</organism>
<evidence type="ECO:0000256" key="2">
    <source>
        <dbReference type="ARBA" id="ARBA00005013"/>
    </source>
</evidence>
<dbReference type="InterPro" id="IPR006157">
    <property type="entry name" value="FolB_dom"/>
</dbReference>
<evidence type="ECO:0000256" key="3">
    <source>
        <dbReference type="ARBA" id="ARBA00005708"/>
    </source>
</evidence>
<comment type="similarity">
    <text evidence="3 6">Belongs to the DHNA family.</text>
</comment>
<gene>
    <name evidence="8" type="primary">folB</name>
    <name evidence="8" type="ORF">GCM10023116_09370</name>
</gene>
<dbReference type="NCBIfam" id="TIGR00526">
    <property type="entry name" value="folB_dom"/>
    <property type="match status" value="1"/>
</dbReference>
<name>A0ABP8UYI9_9GAMM</name>
<evidence type="ECO:0000256" key="4">
    <source>
        <dbReference type="ARBA" id="ARBA00022909"/>
    </source>
</evidence>
<dbReference type="SUPFAM" id="SSF55620">
    <property type="entry name" value="Tetrahydrobiopterin biosynthesis enzymes-like"/>
    <property type="match status" value="1"/>
</dbReference>
<sequence>MDKVRIENLYVETIIGFYHWEHEEPQPLQIDLELGTDFSDAFVSDDLPDALDYATLSRRVKQYCQASRFHLLEALCGGILKLIFTEFAVQSVKLVIRKPHALRDAIPSVECFRTREQMGINWPVDKDSE</sequence>
<dbReference type="Pfam" id="PF02152">
    <property type="entry name" value="FolB"/>
    <property type="match status" value="1"/>
</dbReference>
<feature type="domain" description="Dihydroneopterin aldolase/epimerase" evidence="7">
    <location>
        <begin position="4"/>
        <end position="113"/>
    </location>
</feature>
<keyword evidence="5 6" id="KW-0456">Lyase</keyword>
<keyword evidence="9" id="KW-1185">Reference proteome</keyword>
<evidence type="ECO:0000256" key="1">
    <source>
        <dbReference type="ARBA" id="ARBA00001353"/>
    </source>
</evidence>
<dbReference type="Gene3D" id="3.30.1130.10">
    <property type="match status" value="1"/>
</dbReference>
<dbReference type="NCBIfam" id="TIGR00525">
    <property type="entry name" value="folB"/>
    <property type="match status" value="1"/>
</dbReference>
<dbReference type="InterPro" id="IPR043133">
    <property type="entry name" value="GTP-CH-I_C/QueF"/>
</dbReference>
<comment type="caution">
    <text evidence="8">The sequence shown here is derived from an EMBL/GenBank/DDBJ whole genome shotgun (WGS) entry which is preliminary data.</text>
</comment>
<dbReference type="EMBL" id="BAABFL010000089">
    <property type="protein sequence ID" value="GAA4648667.1"/>
    <property type="molecule type" value="Genomic_DNA"/>
</dbReference>
<evidence type="ECO:0000256" key="6">
    <source>
        <dbReference type="RuleBase" id="RU362079"/>
    </source>
</evidence>
<dbReference type="InterPro" id="IPR006156">
    <property type="entry name" value="Dihydroneopterin_aldolase"/>
</dbReference>
<dbReference type="PANTHER" id="PTHR42844:SF1">
    <property type="entry name" value="DIHYDRONEOPTERIN ALDOLASE 1-RELATED"/>
    <property type="match status" value="1"/>
</dbReference>
<accession>A0ABP8UYI9</accession>
<dbReference type="RefSeq" id="WP_345194360.1">
    <property type="nucleotide sequence ID" value="NZ_BAABFL010000089.1"/>
</dbReference>
<dbReference type="PANTHER" id="PTHR42844">
    <property type="entry name" value="DIHYDRONEOPTERIN ALDOLASE 1-RELATED"/>
    <property type="match status" value="1"/>
</dbReference>
<reference evidence="9" key="1">
    <citation type="journal article" date="2019" name="Int. J. Syst. Evol. Microbiol.">
        <title>The Global Catalogue of Microorganisms (GCM) 10K type strain sequencing project: providing services to taxonomists for standard genome sequencing and annotation.</title>
        <authorList>
            <consortium name="The Broad Institute Genomics Platform"/>
            <consortium name="The Broad Institute Genome Sequencing Center for Infectious Disease"/>
            <person name="Wu L."/>
            <person name="Ma J."/>
        </authorList>
    </citation>
    <scope>NUCLEOTIDE SEQUENCE [LARGE SCALE GENOMIC DNA]</scope>
    <source>
        <strain evidence="9">JCM 17805</strain>
    </source>
</reference>
<proteinExistence type="inferred from homology"/>
<dbReference type="EC" id="4.1.2.25" evidence="6"/>
<evidence type="ECO:0000313" key="8">
    <source>
        <dbReference type="EMBL" id="GAA4648667.1"/>
    </source>
</evidence>
<dbReference type="CDD" id="cd00534">
    <property type="entry name" value="DHNA_DHNTPE"/>
    <property type="match status" value="1"/>
</dbReference>
<comment type="catalytic activity">
    <reaction evidence="1 6">
        <text>7,8-dihydroneopterin = 6-hydroxymethyl-7,8-dihydropterin + glycolaldehyde</text>
        <dbReference type="Rhea" id="RHEA:10540"/>
        <dbReference type="ChEBI" id="CHEBI:17001"/>
        <dbReference type="ChEBI" id="CHEBI:17071"/>
        <dbReference type="ChEBI" id="CHEBI:44841"/>
        <dbReference type="EC" id="4.1.2.25"/>
    </reaction>
</comment>